<dbReference type="InterPro" id="IPR037041">
    <property type="entry name" value="Trigger_fac_C_sf"/>
</dbReference>
<evidence type="ECO:0000259" key="11">
    <source>
        <dbReference type="Pfam" id="PF05697"/>
    </source>
</evidence>
<dbReference type="AlphaFoldDB" id="A0A372MIP3"/>
<keyword evidence="14" id="KW-1185">Reference proteome</keyword>
<dbReference type="GO" id="GO:0005737">
    <property type="term" value="C:cytoplasm"/>
    <property type="evidence" value="ECO:0007669"/>
    <property type="project" value="UniProtKB-SubCell"/>
</dbReference>
<dbReference type="InterPro" id="IPR001179">
    <property type="entry name" value="PPIase_FKBP_dom"/>
</dbReference>
<comment type="caution">
    <text evidence="13">The sequence shown here is derived from an EMBL/GenBank/DDBJ whole genome shotgun (WGS) entry which is preliminary data.</text>
</comment>
<reference evidence="14" key="1">
    <citation type="submission" date="2018-08" db="EMBL/GenBank/DDBJ databases">
        <authorList>
            <person name="Grouzdev D.S."/>
            <person name="Krutkina M.S."/>
        </authorList>
    </citation>
    <scope>NUCLEOTIDE SEQUENCE [LARGE SCALE GENOMIC DNA]</scope>
    <source>
        <strain evidence="14">4-11</strain>
    </source>
</reference>
<keyword evidence="6 9" id="KW-0143">Chaperone</keyword>
<dbReference type="GO" id="GO:0003755">
    <property type="term" value="F:peptidyl-prolyl cis-trans isomerase activity"/>
    <property type="evidence" value="ECO:0007669"/>
    <property type="project" value="UniProtKB-UniRule"/>
</dbReference>
<dbReference type="GO" id="GO:0051083">
    <property type="term" value="P:'de novo' cotranslational protein folding"/>
    <property type="evidence" value="ECO:0007669"/>
    <property type="project" value="TreeGrafter"/>
</dbReference>
<dbReference type="Gene3D" id="3.10.50.40">
    <property type="match status" value="1"/>
</dbReference>
<dbReference type="PANTHER" id="PTHR30560">
    <property type="entry name" value="TRIGGER FACTOR CHAPERONE AND PEPTIDYL-PROLYL CIS/TRANS ISOMERASE"/>
    <property type="match status" value="1"/>
</dbReference>
<evidence type="ECO:0000256" key="9">
    <source>
        <dbReference type="HAMAP-Rule" id="MF_00303"/>
    </source>
</evidence>
<feature type="domain" description="PPIase FKBP-type" evidence="10">
    <location>
        <begin position="167"/>
        <end position="242"/>
    </location>
</feature>
<dbReference type="Gene3D" id="1.10.3120.10">
    <property type="entry name" value="Trigger factor, C-terminal domain"/>
    <property type="match status" value="1"/>
</dbReference>
<dbReference type="PANTHER" id="PTHR30560:SF3">
    <property type="entry name" value="TRIGGER FACTOR-LIKE PROTEIN TIG, CHLOROPLASTIC"/>
    <property type="match status" value="1"/>
</dbReference>
<evidence type="ECO:0000259" key="12">
    <source>
        <dbReference type="Pfam" id="PF05698"/>
    </source>
</evidence>
<accession>A0A372MIP3</accession>
<dbReference type="InterPro" id="IPR036611">
    <property type="entry name" value="Trigger_fac_ribosome-bd_sf"/>
</dbReference>
<dbReference type="GO" id="GO:0015031">
    <property type="term" value="P:protein transport"/>
    <property type="evidence" value="ECO:0007669"/>
    <property type="project" value="UniProtKB-UniRule"/>
</dbReference>
<dbReference type="GO" id="GO:0043335">
    <property type="term" value="P:protein unfolding"/>
    <property type="evidence" value="ECO:0007669"/>
    <property type="project" value="TreeGrafter"/>
</dbReference>
<evidence type="ECO:0000259" key="10">
    <source>
        <dbReference type="Pfam" id="PF00254"/>
    </source>
</evidence>
<dbReference type="InterPro" id="IPR008880">
    <property type="entry name" value="Trigger_fac_C"/>
</dbReference>
<evidence type="ECO:0000256" key="4">
    <source>
        <dbReference type="ARBA" id="ARBA00016902"/>
    </source>
</evidence>
<dbReference type="EC" id="5.2.1.8" evidence="3 9"/>
<dbReference type="InterPro" id="IPR027304">
    <property type="entry name" value="Trigger_fact/SurA_dom_sf"/>
</dbReference>
<comment type="similarity">
    <text evidence="2 9">Belongs to the FKBP-type PPIase family. Tig subfamily.</text>
</comment>
<protein>
    <recommendedName>
        <fullName evidence="4 9">Trigger factor</fullName>
        <shortName evidence="9">TF</shortName>
        <ecNumber evidence="3 9">5.2.1.8</ecNumber>
    </recommendedName>
    <alternativeName>
        <fullName evidence="8 9">PPIase</fullName>
    </alternativeName>
</protein>
<dbReference type="Pfam" id="PF05698">
    <property type="entry name" value="Trigger_C"/>
    <property type="match status" value="1"/>
</dbReference>
<dbReference type="Pfam" id="PF00254">
    <property type="entry name" value="FKBP_C"/>
    <property type="match status" value="1"/>
</dbReference>
<feature type="domain" description="Trigger factor C-terminal" evidence="12">
    <location>
        <begin position="273"/>
        <end position="400"/>
    </location>
</feature>
<dbReference type="GO" id="GO:0043022">
    <property type="term" value="F:ribosome binding"/>
    <property type="evidence" value="ECO:0007669"/>
    <property type="project" value="TreeGrafter"/>
</dbReference>
<feature type="domain" description="Trigger factor ribosome-binding bacterial" evidence="11">
    <location>
        <begin position="6"/>
        <end position="154"/>
    </location>
</feature>
<evidence type="ECO:0000256" key="7">
    <source>
        <dbReference type="ARBA" id="ARBA00023235"/>
    </source>
</evidence>
<dbReference type="Pfam" id="PF05697">
    <property type="entry name" value="Trigger_N"/>
    <property type="match status" value="1"/>
</dbReference>
<evidence type="ECO:0000256" key="6">
    <source>
        <dbReference type="ARBA" id="ARBA00023186"/>
    </source>
</evidence>
<dbReference type="Gene3D" id="3.30.70.1050">
    <property type="entry name" value="Trigger factor ribosome-binding domain"/>
    <property type="match status" value="1"/>
</dbReference>
<dbReference type="OrthoDB" id="9767721at2"/>
<sequence>MIADKSIKELENSSVALTVTVTADTIEKDYQAALKKYAADVQIKGFRKGKVPVSVLESKFGKSIREESTFNTIEDALKEALTDVEDKYKPLSFSTPELQDEESLLPFEPNKDITFTVKYDIMPIFETPEYKGLKVTYPKVTLSEDAVNAEIEKLREQNAMVIDKDGAAEMGDIVTVDYVELDEENNEIPGTERKEFVFTLGSTTNFYQIDEDVVGMKSGEEKIFSKTYPEDSTVEGYAGKTITLKVNVQSVKFRDIPELDDEFAQDVKEEYKTVDDLVSATREKLQAALDAKLESEKLNALSEALLQKATIEVPQSMIDMEVEQSWKRYIQQVGLSEEQILQFLKFQNQTKEDITAPWREAAAKSLRLQLIMEKIKEAEAFPLEEEEVKKAMDEQLTEITDQAQRDYYRTMIEDDLRFQKIAPFLQENNTFVEGEEVSYETFMSETYGA</sequence>
<evidence type="ECO:0000256" key="1">
    <source>
        <dbReference type="ARBA" id="ARBA00000971"/>
    </source>
</evidence>
<dbReference type="GO" id="GO:0044183">
    <property type="term" value="F:protein folding chaperone"/>
    <property type="evidence" value="ECO:0007669"/>
    <property type="project" value="TreeGrafter"/>
</dbReference>
<evidence type="ECO:0000256" key="5">
    <source>
        <dbReference type="ARBA" id="ARBA00023110"/>
    </source>
</evidence>
<dbReference type="Proteomes" id="UP000264002">
    <property type="component" value="Unassembled WGS sequence"/>
</dbReference>
<evidence type="ECO:0000256" key="8">
    <source>
        <dbReference type="ARBA" id="ARBA00029986"/>
    </source>
</evidence>
<dbReference type="InterPro" id="IPR005215">
    <property type="entry name" value="Trig_fac"/>
</dbReference>
<dbReference type="InterPro" id="IPR008881">
    <property type="entry name" value="Trigger_fac_ribosome-bd_bac"/>
</dbReference>
<dbReference type="SUPFAM" id="SSF54534">
    <property type="entry name" value="FKBP-like"/>
    <property type="match status" value="1"/>
</dbReference>
<keyword evidence="9" id="KW-0132">Cell division</keyword>
<evidence type="ECO:0000256" key="3">
    <source>
        <dbReference type="ARBA" id="ARBA00013194"/>
    </source>
</evidence>
<evidence type="ECO:0000313" key="13">
    <source>
        <dbReference type="EMBL" id="RFU95050.1"/>
    </source>
</evidence>
<keyword evidence="7 9" id="KW-0413">Isomerase</keyword>
<dbReference type="SUPFAM" id="SSF109998">
    <property type="entry name" value="Triger factor/SurA peptide-binding domain-like"/>
    <property type="match status" value="1"/>
</dbReference>
<name>A0A372MIP3_9SPIR</name>
<dbReference type="HAMAP" id="MF_00303">
    <property type="entry name" value="Trigger_factor_Tig"/>
    <property type="match status" value="1"/>
</dbReference>
<reference evidence="13 14" key="2">
    <citation type="submission" date="2018-09" db="EMBL/GenBank/DDBJ databases">
        <title>Genome of Sphaerochaeta halotolerans strain 4-11.</title>
        <authorList>
            <person name="Nazina T.N."/>
            <person name="Sokolova D.S."/>
        </authorList>
    </citation>
    <scope>NUCLEOTIDE SEQUENCE [LARGE SCALE GENOMIC DNA]</scope>
    <source>
        <strain evidence="13 14">4-11</strain>
    </source>
</reference>
<dbReference type="EMBL" id="QUWK01000006">
    <property type="protein sequence ID" value="RFU95050.1"/>
    <property type="molecule type" value="Genomic_DNA"/>
</dbReference>
<comment type="domain">
    <text evidence="9">Consists of 3 domains; the N-terminus binds the ribosome, the middle domain has PPIase activity, while the C-terminus has intrinsic chaperone activity on its own.</text>
</comment>
<comment type="catalytic activity">
    <reaction evidence="1 9">
        <text>[protein]-peptidylproline (omega=180) = [protein]-peptidylproline (omega=0)</text>
        <dbReference type="Rhea" id="RHEA:16237"/>
        <dbReference type="Rhea" id="RHEA-COMP:10747"/>
        <dbReference type="Rhea" id="RHEA-COMP:10748"/>
        <dbReference type="ChEBI" id="CHEBI:83833"/>
        <dbReference type="ChEBI" id="CHEBI:83834"/>
        <dbReference type="EC" id="5.2.1.8"/>
    </reaction>
</comment>
<evidence type="ECO:0000313" key="14">
    <source>
        <dbReference type="Proteomes" id="UP000264002"/>
    </source>
</evidence>
<dbReference type="GO" id="GO:0051301">
    <property type="term" value="P:cell division"/>
    <property type="evidence" value="ECO:0007669"/>
    <property type="project" value="UniProtKB-KW"/>
</dbReference>
<keyword evidence="5 9" id="KW-0697">Rotamase</keyword>
<evidence type="ECO:0000256" key="2">
    <source>
        <dbReference type="ARBA" id="ARBA00005464"/>
    </source>
</evidence>
<keyword evidence="9" id="KW-0131">Cell cycle</keyword>
<organism evidence="13 14">
    <name type="scientific">Sphaerochaeta halotolerans</name>
    <dbReference type="NCBI Taxonomy" id="2293840"/>
    <lineage>
        <taxon>Bacteria</taxon>
        <taxon>Pseudomonadati</taxon>
        <taxon>Spirochaetota</taxon>
        <taxon>Spirochaetia</taxon>
        <taxon>Spirochaetales</taxon>
        <taxon>Sphaerochaetaceae</taxon>
        <taxon>Sphaerochaeta</taxon>
    </lineage>
</organism>
<keyword evidence="9" id="KW-0963">Cytoplasm</keyword>
<gene>
    <name evidence="9 13" type="primary">tig</name>
    <name evidence="13" type="ORF">DYP60_06755</name>
</gene>
<comment type="subcellular location">
    <subcellularLocation>
        <location evidence="9">Cytoplasm</location>
    </subcellularLocation>
    <text evidence="9">About half TF is bound to the ribosome near the polypeptide exit tunnel while the other half is free in the cytoplasm.</text>
</comment>
<proteinExistence type="inferred from homology"/>
<dbReference type="PIRSF" id="PIRSF003095">
    <property type="entry name" value="Trigger_factor"/>
    <property type="match status" value="1"/>
</dbReference>
<dbReference type="NCBIfam" id="TIGR00115">
    <property type="entry name" value="tig"/>
    <property type="match status" value="1"/>
</dbReference>
<dbReference type="SUPFAM" id="SSF102735">
    <property type="entry name" value="Trigger factor ribosome-binding domain"/>
    <property type="match status" value="1"/>
</dbReference>
<dbReference type="InterPro" id="IPR046357">
    <property type="entry name" value="PPIase_dom_sf"/>
</dbReference>
<comment type="function">
    <text evidence="9">Involved in protein export. Acts as a chaperone by maintaining the newly synthesized protein in an open conformation. Functions as a peptidyl-prolyl cis-trans isomerase.</text>
</comment>